<protein>
    <submittedName>
        <fullName evidence="3">DUF397 domain-containing protein</fullName>
    </submittedName>
</protein>
<evidence type="ECO:0000313" key="4">
    <source>
        <dbReference type="Proteomes" id="UP001611162"/>
    </source>
</evidence>
<sequence length="69" mass="7357">MSKAHDLSGADWITSSHSTGDGGHCVEVARNLAGGNTGIIPVRDSKNPNYPALIFETRAWSTFITTLRG</sequence>
<proteinExistence type="predicted"/>
<organism evidence="3 4">
    <name type="scientific">Streptomyces abikoensis</name>
    <dbReference type="NCBI Taxonomy" id="97398"/>
    <lineage>
        <taxon>Bacteria</taxon>
        <taxon>Bacillati</taxon>
        <taxon>Actinomycetota</taxon>
        <taxon>Actinomycetes</taxon>
        <taxon>Kitasatosporales</taxon>
        <taxon>Streptomycetaceae</taxon>
        <taxon>Streptomyces</taxon>
    </lineage>
</organism>
<accession>A0ABW7T7W1</accession>
<feature type="domain" description="DUF397" evidence="2">
    <location>
        <begin position="10"/>
        <end position="68"/>
    </location>
</feature>
<evidence type="ECO:0000256" key="1">
    <source>
        <dbReference type="SAM" id="MobiDB-lite"/>
    </source>
</evidence>
<reference evidence="3 4" key="1">
    <citation type="submission" date="2024-10" db="EMBL/GenBank/DDBJ databases">
        <title>The Natural Products Discovery Center: Release of the First 8490 Sequenced Strains for Exploring Actinobacteria Biosynthetic Diversity.</title>
        <authorList>
            <person name="Kalkreuter E."/>
            <person name="Kautsar S.A."/>
            <person name="Yang D."/>
            <person name="Bader C.D."/>
            <person name="Teijaro C.N."/>
            <person name="Fluegel L."/>
            <person name="Davis C.M."/>
            <person name="Simpson J.R."/>
            <person name="Lauterbach L."/>
            <person name="Steele A.D."/>
            <person name="Gui C."/>
            <person name="Meng S."/>
            <person name="Li G."/>
            <person name="Viehrig K."/>
            <person name="Ye F."/>
            <person name="Su P."/>
            <person name="Kiefer A.F."/>
            <person name="Nichols A."/>
            <person name="Cepeda A.J."/>
            <person name="Yan W."/>
            <person name="Fan B."/>
            <person name="Jiang Y."/>
            <person name="Adhikari A."/>
            <person name="Zheng C.-J."/>
            <person name="Schuster L."/>
            <person name="Cowan T.M."/>
            <person name="Smanski M.J."/>
            <person name="Chevrette M.G."/>
            <person name="De Carvalho L.P.S."/>
            <person name="Shen B."/>
        </authorList>
    </citation>
    <scope>NUCLEOTIDE SEQUENCE [LARGE SCALE GENOMIC DNA]</scope>
    <source>
        <strain evidence="3 4">NPDC020979</strain>
    </source>
</reference>
<feature type="region of interest" description="Disordered" evidence="1">
    <location>
        <begin position="1"/>
        <end position="20"/>
    </location>
</feature>
<evidence type="ECO:0000259" key="2">
    <source>
        <dbReference type="Pfam" id="PF04149"/>
    </source>
</evidence>
<dbReference type="EMBL" id="JBIRRB010000007">
    <property type="protein sequence ID" value="MFI0912850.1"/>
    <property type="molecule type" value="Genomic_DNA"/>
</dbReference>
<name>A0ABW7T7W1_9ACTN</name>
<dbReference type="InterPro" id="IPR007278">
    <property type="entry name" value="DUF397"/>
</dbReference>
<dbReference type="Pfam" id="PF04149">
    <property type="entry name" value="DUF397"/>
    <property type="match status" value="1"/>
</dbReference>
<gene>
    <name evidence="3" type="ORF">ACH4TF_20635</name>
</gene>
<evidence type="ECO:0000313" key="3">
    <source>
        <dbReference type="EMBL" id="MFI0912850.1"/>
    </source>
</evidence>
<keyword evidence="4" id="KW-1185">Reference proteome</keyword>
<comment type="caution">
    <text evidence="3">The sequence shown here is derived from an EMBL/GenBank/DDBJ whole genome shotgun (WGS) entry which is preliminary data.</text>
</comment>
<dbReference type="RefSeq" id="WP_397613589.1">
    <property type="nucleotide sequence ID" value="NZ_JBIRRB010000007.1"/>
</dbReference>
<dbReference type="Proteomes" id="UP001611162">
    <property type="component" value="Unassembled WGS sequence"/>
</dbReference>